<evidence type="ECO:0000313" key="2">
    <source>
        <dbReference type="EMBL" id="KAG1887510.1"/>
    </source>
</evidence>
<proteinExistence type="predicted"/>
<name>A0AAD4DP50_9AGAM</name>
<comment type="caution">
    <text evidence="2">The sequence shown here is derived from an EMBL/GenBank/DDBJ whole genome shotgun (WGS) entry which is preliminary data.</text>
</comment>
<feature type="compositionally biased region" description="Low complexity" evidence="1">
    <location>
        <begin position="95"/>
        <end position="104"/>
    </location>
</feature>
<organism evidence="2 3">
    <name type="scientific">Suillus fuscotomentosus</name>
    <dbReference type="NCBI Taxonomy" id="1912939"/>
    <lineage>
        <taxon>Eukaryota</taxon>
        <taxon>Fungi</taxon>
        <taxon>Dikarya</taxon>
        <taxon>Basidiomycota</taxon>
        <taxon>Agaricomycotina</taxon>
        <taxon>Agaricomycetes</taxon>
        <taxon>Agaricomycetidae</taxon>
        <taxon>Boletales</taxon>
        <taxon>Suillineae</taxon>
        <taxon>Suillaceae</taxon>
        <taxon>Suillus</taxon>
    </lineage>
</organism>
<dbReference type="GeneID" id="64663080"/>
<reference evidence="2" key="1">
    <citation type="journal article" date="2020" name="New Phytol.">
        <title>Comparative genomics reveals dynamic genome evolution in host specialist ectomycorrhizal fungi.</title>
        <authorList>
            <person name="Lofgren L.A."/>
            <person name="Nguyen N.H."/>
            <person name="Vilgalys R."/>
            <person name="Ruytinx J."/>
            <person name="Liao H.L."/>
            <person name="Branco S."/>
            <person name="Kuo A."/>
            <person name="LaButti K."/>
            <person name="Lipzen A."/>
            <person name="Andreopoulos W."/>
            <person name="Pangilinan J."/>
            <person name="Riley R."/>
            <person name="Hundley H."/>
            <person name="Na H."/>
            <person name="Barry K."/>
            <person name="Grigoriev I.V."/>
            <person name="Stajich J.E."/>
            <person name="Kennedy P.G."/>
        </authorList>
    </citation>
    <scope>NUCLEOTIDE SEQUENCE</scope>
    <source>
        <strain evidence="2">FC203</strain>
    </source>
</reference>
<dbReference type="EMBL" id="JABBWK010000201">
    <property type="protein sequence ID" value="KAG1887510.1"/>
    <property type="molecule type" value="Genomic_DNA"/>
</dbReference>
<feature type="region of interest" description="Disordered" evidence="1">
    <location>
        <begin position="79"/>
        <end position="124"/>
    </location>
</feature>
<keyword evidence="3" id="KW-1185">Reference proteome</keyword>
<evidence type="ECO:0000313" key="3">
    <source>
        <dbReference type="Proteomes" id="UP001195769"/>
    </source>
</evidence>
<dbReference type="RefSeq" id="XP_041216914.1">
    <property type="nucleotide sequence ID" value="XM_041368782.1"/>
</dbReference>
<dbReference type="Proteomes" id="UP001195769">
    <property type="component" value="Unassembled WGS sequence"/>
</dbReference>
<gene>
    <name evidence="2" type="ORF">F5891DRAFT_1199726</name>
</gene>
<evidence type="ECO:0000256" key="1">
    <source>
        <dbReference type="SAM" id="MobiDB-lite"/>
    </source>
</evidence>
<sequence>MSFIPAATPAQHNHSLPSDLCTAGAFYKFINILQLLIFIKRIVGTTPNCEPTPPPRMDKGKEKEVVAVEVKNPLSNLVLKPRPRPISQKPPPPSIVSSSLGSNPAVVPPSTNITPISRPEISSSSDSASLAVKMELIGVTHAEQTKPMINSKPDAIKKQQPSTKPMRVSPKITARNLCALEWQSNGNQKEPASVFATYWNGLSTADKELYKRKVSVQVASLGLVQVDDNHDD</sequence>
<dbReference type="AlphaFoldDB" id="A0AAD4DP50"/>
<protein>
    <submittedName>
        <fullName evidence="2">Uncharacterized protein</fullName>
    </submittedName>
</protein>
<accession>A0AAD4DP50</accession>